<name>A0A8J3VVD0_9ACTN</name>
<protein>
    <submittedName>
        <fullName evidence="1">Adenylyl-sulfate kinase</fullName>
    </submittedName>
</protein>
<dbReference type="Proteomes" id="UP000642748">
    <property type="component" value="Unassembled WGS sequence"/>
</dbReference>
<reference evidence="1" key="1">
    <citation type="submission" date="2021-01" db="EMBL/GenBank/DDBJ databases">
        <title>Whole genome shotgun sequence of Rugosimonospora africana NBRC 104875.</title>
        <authorList>
            <person name="Komaki H."/>
            <person name="Tamura T."/>
        </authorList>
    </citation>
    <scope>NUCLEOTIDE SEQUENCE</scope>
    <source>
        <strain evidence="1">NBRC 104875</strain>
    </source>
</reference>
<evidence type="ECO:0000313" key="1">
    <source>
        <dbReference type="EMBL" id="GIH20517.1"/>
    </source>
</evidence>
<dbReference type="PANTHER" id="PTHR37807:SF3">
    <property type="entry name" value="OS07G0160300 PROTEIN"/>
    <property type="match status" value="1"/>
</dbReference>
<dbReference type="SUPFAM" id="SSF52540">
    <property type="entry name" value="P-loop containing nucleoside triphosphate hydrolases"/>
    <property type="match status" value="1"/>
</dbReference>
<comment type="caution">
    <text evidence="1">The sequence shown here is derived from an EMBL/GenBank/DDBJ whole genome shotgun (WGS) entry which is preliminary data.</text>
</comment>
<evidence type="ECO:0000313" key="2">
    <source>
        <dbReference type="Proteomes" id="UP000642748"/>
    </source>
</evidence>
<organism evidence="1 2">
    <name type="scientific">Rugosimonospora africana</name>
    <dbReference type="NCBI Taxonomy" id="556532"/>
    <lineage>
        <taxon>Bacteria</taxon>
        <taxon>Bacillati</taxon>
        <taxon>Actinomycetota</taxon>
        <taxon>Actinomycetes</taxon>
        <taxon>Micromonosporales</taxon>
        <taxon>Micromonosporaceae</taxon>
        <taxon>Rugosimonospora</taxon>
    </lineage>
</organism>
<dbReference type="Gene3D" id="3.40.50.300">
    <property type="entry name" value="P-loop containing nucleotide triphosphate hydrolases"/>
    <property type="match status" value="1"/>
</dbReference>
<keyword evidence="1" id="KW-0808">Transferase</keyword>
<dbReference type="AlphaFoldDB" id="A0A8J3VVD0"/>
<proteinExistence type="predicted"/>
<accession>A0A8J3VVD0</accession>
<gene>
    <name evidence="1" type="ORF">Raf01_86890</name>
</gene>
<dbReference type="PANTHER" id="PTHR37807">
    <property type="entry name" value="OS07G0160300 PROTEIN"/>
    <property type="match status" value="1"/>
</dbReference>
<dbReference type="GO" id="GO:0016301">
    <property type="term" value="F:kinase activity"/>
    <property type="evidence" value="ECO:0007669"/>
    <property type="project" value="UniProtKB-KW"/>
</dbReference>
<sequence>MLIVISGLPGTGKTAVAAGVAARLGAVHLSIDTAEDAMLGAGLPPGWETGVAAYEVTRAAAEQNLALGRDVVVDAVNDSEPARSTWRHAAERAAVALRFVVLTCSDRTEHRRRLESRRRGLRHLPEPTWEKVESRAAAYEPWTDDHVLIDTSAPLETVVEAVYRRLVESR</sequence>
<dbReference type="InterPro" id="IPR027417">
    <property type="entry name" value="P-loop_NTPase"/>
</dbReference>
<keyword evidence="1" id="KW-0418">Kinase</keyword>
<keyword evidence="2" id="KW-1185">Reference proteome</keyword>
<dbReference type="Pfam" id="PF13671">
    <property type="entry name" value="AAA_33"/>
    <property type="match status" value="1"/>
</dbReference>
<dbReference type="EMBL" id="BONZ01000099">
    <property type="protein sequence ID" value="GIH20517.1"/>
    <property type="molecule type" value="Genomic_DNA"/>
</dbReference>